<proteinExistence type="predicted"/>
<sequence>MKKQGCAVASEEIRLVVYRQSEPQTPCFIAQSRIPPKLVFFA</sequence>
<dbReference type="Proteomes" id="UP000254841">
    <property type="component" value="Unassembled WGS sequence"/>
</dbReference>
<evidence type="ECO:0000313" key="2">
    <source>
        <dbReference type="Proteomes" id="UP000254841"/>
    </source>
</evidence>
<dbReference type="AlphaFoldDB" id="A0A377J3C3"/>
<gene>
    <name evidence="1" type="ORF">NCTC12410_00561</name>
</gene>
<accession>A0A377J3C3</accession>
<dbReference type="RefSeq" id="WP_258552171.1">
    <property type="nucleotide sequence ID" value="NZ_UGHV01000001.1"/>
</dbReference>
<organism evidence="1 2">
    <name type="scientific">Helicobacter canis</name>
    <dbReference type="NCBI Taxonomy" id="29419"/>
    <lineage>
        <taxon>Bacteria</taxon>
        <taxon>Pseudomonadati</taxon>
        <taxon>Campylobacterota</taxon>
        <taxon>Epsilonproteobacteria</taxon>
        <taxon>Campylobacterales</taxon>
        <taxon>Helicobacteraceae</taxon>
        <taxon>Helicobacter</taxon>
    </lineage>
</organism>
<dbReference type="EMBL" id="UGHV01000001">
    <property type="protein sequence ID" value="STO96744.1"/>
    <property type="molecule type" value="Genomic_DNA"/>
</dbReference>
<name>A0A377J3C3_9HELI</name>
<evidence type="ECO:0000313" key="1">
    <source>
        <dbReference type="EMBL" id="STO96744.1"/>
    </source>
</evidence>
<reference evidence="1 2" key="1">
    <citation type="submission" date="2018-06" db="EMBL/GenBank/DDBJ databases">
        <authorList>
            <consortium name="Pathogen Informatics"/>
            <person name="Doyle S."/>
        </authorList>
    </citation>
    <scope>NUCLEOTIDE SEQUENCE [LARGE SCALE GENOMIC DNA]</scope>
    <source>
        <strain evidence="1 2">NCTC12410</strain>
    </source>
</reference>
<protein>
    <submittedName>
        <fullName evidence="1">Uncharacterized protein</fullName>
    </submittedName>
</protein>